<dbReference type="SMART" id="SM01057">
    <property type="entry name" value="Carb_anhydrase"/>
    <property type="match status" value="1"/>
</dbReference>
<dbReference type="Gene3D" id="3.10.200.10">
    <property type="entry name" value="Alpha carbonic anhydrase"/>
    <property type="match status" value="1"/>
</dbReference>
<organism evidence="12 13">
    <name type="scientific">Listeria grayi FSL F6-1183</name>
    <dbReference type="NCBI Taxonomy" id="1265827"/>
    <lineage>
        <taxon>Bacteria</taxon>
        <taxon>Bacillati</taxon>
        <taxon>Bacillota</taxon>
        <taxon>Bacilli</taxon>
        <taxon>Bacillales</taxon>
        <taxon>Listeriaceae</taxon>
        <taxon>Listeria</taxon>
    </lineage>
</organism>
<proteinExistence type="inferred from homology"/>
<protein>
    <recommendedName>
        <fullName evidence="5 10">Carbonic anhydrase</fullName>
        <ecNumber evidence="4 10">4.2.1.1</ecNumber>
    </recommendedName>
</protein>
<evidence type="ECO:0000256" key="9">
    <source>
        <dbReference type="ARBA" id="ARBA00048348"/>
    </source>
</evidence>
<dbReference type="InterPro" id="IPR036398">
    <property type="entry name" value="CA_dom_sf"/>
</dbReference>
<feature type="signal peptide" evidence="10">
    <location>
        <begin position="1"/>
        <end position="19"/>
    </location>
</feature>
<evidence type="ECO:0000256" key="10">
    <source>
        <dbReference type="RuleBase" id="RU367011"/>
    </source>
</evidence>
<dbReference type="AlphaFoldDB" id="A0A829R8J0"/>
<comment type="similarity">
    <text evidence="3 10">Belongs to the alpha-carbonic anhydrase family.</text>
</comment>
<feature type="domain" description="Alpha-carbonic anhydrase" evidence="11">
    <location>
        <begin position="42"/>
        <end position="181"/>
    </location>
</feature>
<keyword evidence="6 10" id="KW-0479">Metal-binding</keyword>
<dbReference type="SUPFAM" id="SSF51069">
    <property type="entry name" value="Carbonic anhydrase"/>
    <property type="match status" value="1"/>
</dbReference>
<dbReference type="PROSITE" id="PS51144">
    <property type="entry name" value="ALPHA_CA_2"/>
    <property type="match status" value="1"/>
</dbReference>
<dbReference type="InterPro" id="IPR023561">
    <property type="entry name" value="Carbonic_anhydrase_a-class"/>
</dbReference>
<evidence type="ECO:0000313" key="13">
    <source>
        <dbReference type="Proteomes" id="UP000019251"/>
    </source>
</evidence>
<keyword evidence="7 10" id="KW-0862">Zinc</keyword>
<comment type="caution">
    <text evidence="12">The sequence shown here is derived from an EMBL/GenBank/DDBJ whole genome shotgun (WGS) entry which is preliminary data.</text>
</comment>
<dbReference type="PANTHER" id="PTHR18952">
    <property type="entry name" value="CARBONIC ANHYDRASE"/>
    <property type="match status" value="1"/>
</dbReference>
<name>A0A829R8J0_LISGR</name>
<dbReference type="GO" id="GO:0004089">
    <property type="term" value="F:carbonate dehydratase activity"/>
    <property type="evidence" value="ECO:0007669"/>
    <property type="project" value="UniProtKB-UniRule"/>
</dbReference>
<dbReference type="InterPro" id="IPR018338">
    <property type="entry name" value="Carbonic_anhydrase_a-class_CS"/>
</dbReference>
<sequence>MKKLLTTSSMVLLSALLLAGCTSNNTTHEQPSKKSEPKKETSHFTYTDQKGWKFEAGDSQSPVDIVPAKTEMMKDPGKLKLDYDSSILDEVDNGHSIQVIDKGRATIDGRQFELEQLHFHAKSEHTLAGKHFPIEAHFVHQAQDGRIAVIAIFLEAGKENQAFQTILTNLQTKKKNKRSTS</sequence>
<dbReference type="InterPro" id="IPR001148">
    <property type="entry name" value="CA_dom"/>
</dbReference>
<evidence type="ECO:0000256" key="5">
    <source>
        <dbReference type="ARBA" id="ARBA00014628"/>
    </source>
</evidence>
<evidence type="ECO:0000256" key="8">
    <source>
        <dbReference type="ARBA" id="ARBA00023239"/>
    </source>
</evidence>
<evidence type="ECO:0000259" key="11">
    <source>
        <dbReference type="PROSITE" id="PS51144"/>
    </source>
</evidence>
<comment type="cofactor">
    <cofactor evidence="1 10">
        <name>Zn(2+)</name>
        <dbReference type="ChEBI" id="CHEBI:29105"/>
    </cofactor>
</comment>
<evidence type="ECO:0000256" key="6">
    <source>
        <dbReference type="ARBA" id="ARBA00022723"/>
    </source>
</evidence>
<dbReference type="CDD" id="cd03124">
    <property type="entry name" value="alpha_CA_prokaryotic_like"/>
    <property type="match status" value="1"/>
</dbReference>
<dbReference type="InterPro" id="IPR041891">
    <property type="entry name" value="Alpha_CA_prokaryot-like"/>
</dbReference>
<dbReference type="PROSITE" id="PS51257">
    <property type="entry name" value="PROKAR_LIPOPROTEIN"/>
    <property type="match status" value="1"/>
</dbReference>
<dbReference type="PROSITE" id="PS00162">
    <property type="entry name" value="ALPHA_CA_1"/>
    <property type="match status" value="1"/>
</dbReference>
<evidence type="ECO:0000256" key="3">
    <source>
        <dbReference type="ARBA" id="ARBA00010718"/>
    </source>
</evidence>
<keyword evidence="10" id="KW-0732">Signal</keyword>
<reference evidence="12 13" key="1">
    <citation type="submission" date="2012-12" db="EMBL/GenBank/DDBJ databases">
        <title>Novel taxa of Listeriaceae from agricultural environments in the United States.</title>
        <authorList>
            <person name="den Bakker H.C."/>
            <person name="Allred A."/>
            <person name="Warchocki S."/>
            <person name="Wright E.M."/>
            <person name="Burrell A."/>
            <person name="Nightingale K.K."/>
            <person name="Kephart D."/>
            <person name="Wiedmann M."/>
        </authorList>
    </citation>
    <scope>NUCLEOTIDE SEQUENCE [LARGE SCALE GENOMIC DNA]</scope>
    <source>
        <strain evidence="12 13">FSL F6-1183</strain>
    </source>
</reference>
<dbReference type="PANTHER" id="PTHR18952:SF265">
    <property type="entry name" value="CARBONIC ANHYDRASE"/>
    <property type="match status" value="1"/>
</dbReference>
<accession>A0A829R8J0</accession>
<dbReference type="GO" id="GO:0008270">
    <property type="term" value="F:zinc ion binding"/>
    <property type="evidence" value="ECO:0007669"/>
    <property type="project" value="UniProtKB-UniRule"/>
</dbReference>
<dbReference type="Proteomes" id="UP000019251">
    <property type="component" value="Unassembled WGS sequence"/>
</dbReference>
<feature type="chain" id="PRO_5039761689" description="Carbonic anhydrase" evidence="10">
    <location>
        <begin position="20"/>
        <end position="181"/>
    </location>
</feature>
<comment type="function">
    <text evidence="2 10">Reversible hydration of carbon dioxide.</text>
</comment>
<dbReference type="EC" id="4.2.1.1" evidence="4 10"/>
<evidence type="ECO:0000256" key="7">
    <source>
        <dbReference type="ARBA" id="ARBA00022833"/>
    </source>
</evidence>
<comment type="catalytic activity">
    <reaction evidence="9 10">
        <text>hydrogencarbonate + H(+) = CO2 + H2O</text>
        <dbReference type="Rhea" id="RHEA:10748"/>
        <dbReference type="ChEBI" id="CHEBI:15377"/>
        <dbReference type="ChEBI" id="CHEBI:15378"/>
        <dbReference type="ChEBI" id="CHEBI:16526"/>
        <dbReference type="ChEBI" id="CHEBI:17544"/>
        <dbReference type="EC" id="4.2.1.1"/>
    </reaction>
</comment>
<keyword evidence="8 10" id="KW-0456">Lyase</keyword>
<evidence type="ECO:0000313" key="12">
    <source>
        <dbReference type="EMBL" id="EUJ28949.1"/>
    </source>
</evidence>
<evidence type="ECO:0000256" key="1">
    <source>
        <dbReference type="ARBA" id="ARBA00001947"/>
    </source>
</evidence>
<dbReference type="EMBL" id="AODG01000006">
    <property type="protein sequence ID" value="EUJ28949.1"/>
    <property type="molecule type" value="Genomic_DNA"/>
</dbReference>
<gene>
    <name evidence="12" type="ORF">LMUR_04880</name>
</gene>
<evidence type="ECO:0000256" key="4">
    <source>
        <dbReference type="ARBA" id="ARBA00012925"/>
    </source>
</evidence>
<dbReference type="Pfam" id="PF00194">
    <property type="entry name" value="Carb_anhydrase"/>
    <property type="match status" value="1"/>
</dbReference>
<evidence type="ECO:0000256" key="2">
    <source>
        <dbReference type="ARBA" id="ARBA00002904"/>
    </source>
</evidence>